<evidence type="ECO:0000256" key="2">
    <source>
        <dbReference type="ARBA" id="ARBA00022801"/>
    </source>
</evidence>
<evidence type="ECO:0000259" key="4">
    <source>
        <dbReference type="PROSITE" id="PS50994"/>
    </source>
</evidence>
<reference evidence="5" key="2">
    <citation type="submission" date="2022-01" db="EMBL/GenBank/DDBJ databases">
        <authorList>
            <person name="Yamashiro T."/>
            <person name="Shiraishi A."/>
            <person name="Satake H."/>
            <person name="Nakayama K."/>
        </authorList>
    </citation>
    <scope>NUCLEOTIDE SEQUENCE</scope>
</reference>
<dbReference type="SUPFAM" id="SSF53098">
    <property type="entry name" value="Ribonuclease H-like"/>
    <property type="match status" value="1"/>
</dbReference>
<dbReference type="Proteomes" id="UP001151760">
    <property type="component" value="Unassembled WGS sequence"/>
</dbReference>
<feature type="region of interest" description="Disordered" evidence="3">
    <location>
        <begin position="1"/>
        <end position="41"/>
    </location>
</feature>
<feature type="domain" description="Integrase catalytic" evidence="4">
    <location>
        <begin position="468"/>
        <end position="645"/>
    </location>
</feature>
<gene>
    <name evidence="5" type="ORF">Tco_1030064</name>
</gene>
<organism evidence="5 6">
    <name type="scientific">Tanacetum coccineum</name>
    <dbReference type="NCBI Taxonomy" id="301880"/>
    <lineage>
        <taxon>Eukaryota</taxon>
        <taxon>Viridiplantae</taxon>
        <taxon>Streptophyta</taxon>
        <taxon>Embryophyta</taxon>
        <taxon>Tracheophyta</taxon>
        <taxon>Spermatophyta</taxon>
        <taxon>Magnoliopsida</taxon>
        <taxon>eudicotyledons</taxon>
        <taxon>Gunneridae</taxon>
        <taxon>Pentapetalae</taxon>
        <taxon>asterids</taxon>
        <taxon>campanulids</taxon>
        <taxon>Asterales</taxon>
        <taxon>Asteraceae</taxon>
        <taxon>Asteroideae</taxon>
        <taxon>Anthemideae</taxon>
        <taxon>Anthemidinae</taxon>
        <taxon>Tanacetum</taxon>
    </lineage>
</organism>
<accession>A0ABQ5G6Q7</accession>
<evidence type="ECO:0000256" key="1">
    <source>
        <dbReference type="ARBA" id="ARBA00022723"/>
    </source>
</evidence>
<keyword evidence="2" id="KW-0378">Hydrolase</keyword>
<dbReference type="InterPro" id="IPR013103">
    <property type="entry name" value="RVT_2"/>
</dbReference>
<evidence type="ECO:0000313" key="6">
    <source>
        <dbReference type="Proteomes" id="UP001151760"/>
    </source>
</evidence>
<comment type="caution">
    <text evidence="5">The sequence shown here is derived from an EMBL/GenBank/DDBJ whole genome shotgun (WGS) entry which is preliminary data.</text>
</comment>
<dbReference type="InterPro" id="IPR001584">
    <property type="entry name" value="Integrase_cat-core"/>
</dbReference>
<dbReference type="PANTHER" id="PTHR42648:SF32">
    <property type="entry name" value="RIBONUCLEASE H-LIKE DOMAIN, GAG-PRE-INTEGRASE DOMAIN PROTEIN-RELATED"/>
    <property type="match status" value="1"/>
</dbReference>
<evidence type="ECO:0000256" key="3">
    <source>
        <dbReference type="SAM" id="MobiDB-lite"/>
    </source>
</evidence>
<dbReference type="Gene3D" id="3.30.420.10">
    <property type="entry name" value="Ribonuclease H-like superfamily/Ribonuclease H"/>
    <property type="match status" value="1"/>
</dbReference>
<proteinExistence type="predicted"/>
<feature type="region of interest" description="Disordered" evidence="3">
    <location>
        <begin position="656"/>
        <end position="680"/>
    </location>
</feature>
<dbReference type="Pfam" id="PF07727">
    <property type="entry name" value="RVT_2"/>
    <property type="match status" value="1"/>
</dbReference>
<dbReference type="InterPro" id="IPR039537">
    <property type="entry name" value="Retrotran_Ty1/copia-like"/>
</dbReference>
<sequence>MFGNDSENNSGNYAGNNSGNNNRVENGFETDNAKNNGTNNAITNVVGEEDLPQLLDSRGENGHFILKYTTSTPENFLLKPQKQWTAVDRRLTNQYKRLKNIIISCLPNDTMKAVIKCTTAKEMWNDLILSHEGPSKTRDTNIAALRLKFNAFKALEGEKVKETYTKPGNLDSDSDAEEDTRSNNEFLADLNVEFHVRALLDNQKRFYKRSGRHNQTANHDQKDYKVRSKALKAKLNLLTRKTKDVSKQKNDKGLVAESVDWDEESLSSTDEGTKTVKAFMAIAEDEPAMEKINAILGQWVEITMKKVQRLLTMNDGDERKHVLDYTKVNLHYVEDQRKNLLSKFNSLKQELFSCKSELIDFKNIKKVIEKWTSSKVTLDQLLNEQVPGNIIRALGGRGKRKDTHSSKDVVFIKAEDSSIENLHECVSDTKFINDNHDSLPPLPKLSGTKPIGGAEKESVIKTVKKKAQPKTPIVLDPNLEKKADSTTDELLLTLMKEISTQGTSVIFCLKKKSDATNYIMSFIRKIENLDEVKVKELRSDNETEFRNHKLKEFCDEKGISQNFSSPCTHEQNGVAERRNRKMIEAARTMLNAFKVFNMRRQESKETFHATFNEVDELIKHISSEGYDINLNENRSSPDDELLEPIKLYIKYTTPFSESPNSPVTDDHHITSEPNELEPTKPHVNGNLVHQVNSTLEVITNNKVEPASIPIPSPYDNYKITPAAQDKWSRGQEHIAPQPYHSAALSRFLGGVTKKNLISSKGTMYGHLSLLSIVKPLLGPSGSLETRWMKMVVIRNKARLVAQGYRQKEGINYDETFSPVARLEAIRIFLAYAAYIGFMVYQMDVKSAFLNGKLTKEVYVQQPPGFKSSEFPTMYQANPKESYLVHVKRIFRYLKGTPSLGLWYPRGSGFDLKSEKKQNSVAMSSAEAKYVAAAGCCAQVLWMKS</sequence>
<protein>
    <submittedName>
        <fullName evidence="5">Retrovirus-related pol polyprotein from transposon TNT 1-94</fullName>
    </submittedName>
</protein>
<name>A0ABQ5G6Q7_9ASTR</name>
<dbReference type="InterPro" id="IPR012337">
    <property type="entry name" value="RNaseH-like_sf"/>
</dbReference>
<dbReference type="PANTHER" id="PTHR42648">
    <property type="entry name" value="TRANSPOSASE, PUTATIVE-RELATED"/>
    <property type="match status" value="1"/>
</dbReference>
<dbReference type="InterPro" id="IPR036397">
    <property type="entry name" value="RNaseH_sf"/>
</dbReference>
<evidence type="ECO:0000313" key="5">
    <source>
        <dbReference type="EMBL" id="GJT70778.1"/>
    </source>
</evidence>
<dbReference type="PROSITE" id="PS50994">
    <property type="entry name" value="INTEGRASE"/>
    <property type="match status" value="1"/>
</dbReference>
<reference evidence="5" key="1">
    <citation type="journal article" date="2022" name="Int. J. Mol. Sci.">
        <title>Draft Genome of Tanacetum Coccineum: Genomic Comparison of Closely Related Tanacetum-Family Plants.</title>
        <authorList>
            <person name="Yamashiro T."/>
            <person name="Shiraishi A."/>
            <person name="Nakayama K."/>
            <person name="Satake H."/>
        </authorList>
    </citation>
    <scope>NUCLEOTIDE SEQUENCE</scope>
</reference>
<keyword evidence="6" id="KW-1185">Reference proteome</keyword>
<keyword evidence="1" id="KW-0479">Metal-binding</keyword>
<feature type="compositionally biased region" description="Low complexity" evidence="3">
    <location>
        <begin position="1"/>
        <end position="22"/>
    </location>
</feature>
<dbReference type="Pfam" id="PF14223">
    <property type="entry name" value="Retrotran_gag_2"/>
    <property type="match status" value="1"/>
</dbReference>
<dbReference type="EMBL" id="BQNB010018109">
    <property type="protein sequence ID" value="GJT70778.1"/>
    <property type="molecule type" value="Genomic_DNA"/>
</dbReference>